<gene>
    <name evidence="1" type="ordered locus">MYSTI_04900</name>
</gene>
<dbReference type="STRING" id="1278073.MYSTI_04900"/>
<dbReference type="HOGENOM" id="CLU_139193_0_0_7"/>
<organism evidence="1 2">
    <name type="scientific">Myxococcus stipitatus (strain DSM 14675 / JCM 12634 / Mx s8)</name>
    <dbReference type="NCBI Taxonomy" id="1278073"/>
    <lineage>
        <taxon>Bacteria</taxon>
        <taxon>Pseudomonadati</taxon>
        <taxon>Myxococcota</taxon>
        <taxon>Myxococcia</taxon>
        <taxon>Myxococcales</taxon>
        <taxon>Cystobacterineae</taxon>
        <taxon>Myxococcaceae</taxon>
        <taxon>Myxococcus</taxon>
    </lineage>
</organism>
<dbReference type="Proteomes" id="UP000011131">
    <property type="component" value="Chromosome"/>
</dbReference>
<dbReference type="KEGG" id="msd:MYSTI_04900"/>
<dbReference type="AlphaFoldDB" id="L7UIA5"/>
<dbReference type="eggNOG" id="ENOG5032XZZ">
    <property type="taxonomic scope" value="Bacteria"/>
</dbReference>
<accession>L7UIA5</accession>
<protein>
    <submittedName>
        <fullName evidence="1">Uncharacterized protein</fullName>
    </submittedName>
</protein>
<keyword evidence="2" id="KW-1185">Reference proteome</keyword>
<evidence type="ECO:0000313" key="2">
    <source>
        <dbReference type="Proteomes" id="UP000011131"/>
    </source>
</evidence>
<dbReference type="EMBL" id="CP004025">
    <property type="protein sequence ID" value="AGC46189.1"/>
    <property type="molecule type" value="Genomic_DNA"/>
</dbReference>
<reference evidence="1 2" key="1">
    <citation type="journal article" date="2013" name="Genome Announc.">
        <title>Complete genome sequence of Myxococcus stipitatus strain DSM 14675, a fruiting myxobacterium.</title>
        <authorList>
            <person name="Huntley S."/>
            <person name="Kneip S."/>
            <person name="Treuner-Lange A."/>
            <person name="Sogaard-Andersen L."/>
        </authorList>
    </citation>
    <scope>NUCLEOTIDE SEQUENCE [LARGE SCALE GENOMIC DNA]</scope>
    <source>
        <strain evidence="2">DSM 14675 / JCM 12634 / Mx s8</strain>
    </source>
</reference>
<evidence type="ECO:0000313" key="1">
    <source>
        <dbReference type="EMBL" id="AGC46189.1"/>
    </source>
</evidence>
<name>L7UIA5_MYXSD</name>
<sequence length="160" mass="17984">MRPMSGDVRSEIQRRWQSSEVLQIDGILFGAGELILMDYTVVMDSGTKQEDVFVSPIARSSLQSVLEFNDDPWVSVTSLGSCEWPERGERLFCGEGSMGNEGFVASCATSSGQLRWVAFFTRSNPFLSVRVVDGFIVATSSHWKTWSFPPEHPERVRVER</sequence>
<proteinExistence type="predicted"/>